<comment type="subcellular location">
    <subcellularLocation>
        <location evidence="1">Cytoplasm</location>
        <location evidence="1">Cytoskeleton</location>
        <location evidence="1">Microtubule organizing center</location>
        <location evidence="1">Centrosome</location>
    </subcellularLocation>
</comment>
<proteinExistence type="predicted"/>
<protein>
    <submittedName>
        <fullName evidence="7">Uncharacterized protein</fullName>
    </submittedName>
</protein>
<dbReference type="PANTHER" id="PTHR44981:SF2">
    <property type="entry name" value="PERICENTRIN-LIKE PROTEIN, ISOFORM F"/>
    <property type="match status" value="1"/>
</dbReference>
<dbReference type="InterPro" id="IPR028745">
    <property type="entry name" value="AKAP9/Pericentrin"/>
</dbReference>
<dbReference type="GO" id="GO:0060090">
    <property type="term" value="F:molecular adaptor activity"/>
    <property type="evidence" value="ECO:0007669"/>
    <property type="project" value="InterPro"/>
</dbReference>
<dbReference type="Proteomes" id="UP000594454">
    <property type="component" value="Chromosome 2"/>
</dbReference>
<accession>A0A7R8YR73</accession>
<dbReference type="GO" id="GO:0007165">
    <property type="term" value="P:signal transduction"/>
    <property type="evidence" value="ECO:0007669"/>
    <property type="project" value="InterPro"/>
</dbReference>
<dbReference type="EMBL" id="LR899010">
    <property type="protein sequence ID" value="CAD7081195.1"/>
    <property type="molecule type" value="Genomic_DNA"/>
</dbReference>
<keyword evidence="4" id="KW-0206">Cytoskeleton</keyword>
<name>A0A7R8YR73_HERIL</name>
<evidence type="ECO:0000256" key="6">
    <source>
        <dbReference type="SAM" id="MobiDB-lite"/>
    </source>
</evidence>
<organism evidence="7 8">
    <name type="scientific">Hermetia illucens</name>
    <name type="common">Black soldier fly</name>
    <dbReference type="NCBI Taxonomy" id="343691"/>
    <lineage>
        <taxon>Eukaryota</taxon>
        <taxon>Metazoa</taxon>
        <taxon>Ecdysozoa</taxon>
        <taxon>Arthropoda</taxon>
        <taxon>Hexapoda</taxon>
        <taxon>Insecta</taxon>
        <taxon>Pterygota</taxon>
        <taxon>Neoptera</taxon>
        <taxon>Endopterygota</taxon>
        <taxon>Diptera</taxon>
        <taxon>Brachycera</taxon>
        <taxon>Stratiomyomorpha</taxon>
        <taxon>Stratiomyidae</taxon>
        <taxon>Hermetiinae</taxon>
        <taxon>Hermetia</taxon>
    </lineage>
</organism>
<reference evidence="7 8" key="1">
    <citation type="submission" date="2020-11" db="EMBL/GenBank/DDBJ databases">
        <authorList>
            <person name="Wallbank WR R."/>
            <person name="Pardo Diaz C."/>
            <person name="Kozak K."/>
            <person name="Martin S."/>
            <person name="Jiggins C."/>
            <person name="Moest M."/>
            <person name="Warren A I."/>
            <person name="Generalovic N T."/>
            <person name="Byers J.R.P. K."/>
            <person name="Montejo-Kovacevich G."/>
            <person name="Yen C E."/>
        </authorList>
    </citation>
    <scope>NUCLEOTIDE SEQUENCE [LARGE SCALE GENOMIC DNA]</scope>
</reference>
<evidence type="ECO:0000313" key="8">
    <source>
        <dbReference type="Proteomes" id="UP000594454"/>
    </source>
</evidence>
<evidence type="ECO:0000256" key="3">
    <source>
        <dbReference type="ARBA" id="ARBA00023054"/>
    </source>
</evidence>
<dbReference type="AlphaFoldDB" id="A0A7R8YR73"/>
<evidence type="ECO:0000256" key="4">
    <source>
        <dbReference type="ARBA" id="ARBA00023212"/>
    </source>
</evidence>
<gene>
    <name evidence="7" type="ORF">HERILL_LOCUS4316</name>
</gene>
<feature type="region of interest" description="Disordered" evidence="6">
    <location>
        <begin position="1"/>
        <end position="24"/>
    </location>
</feature>
<evidence type="ECO:0000313" key="7">
    <source>
        <dbReference type="EMBL" id="CAD7081195.1"/>
    </source>
</evidence>
<dbReference type="InParanoid" id="A0A7R8YR73"/>
<evidence type="ECO:0000256" key="2">
    <source>
        <dbReference type="ARBA" id="ARBA00022490"/>
    </source>
</evidence>
<evidence type="ECO:0000256" key="5">
    <source>
        <dbReference type="SAM" id="Coils"/>
    </source>
</evidence>
<dbReference type="GO" id="GO:0005813">
    <property type="term" value="C:centrosome"/>
    <property type="evidence" value="ECO:0007669"/>
    <property type="project" value="UniProtKB-SubCell"/>
</dbReference>
<sequence length="344" mass="39449">MKHEEEMSRLKDEHKKQLKRKNERNSTFDLARDLDQIVCERDNLRELTIVEELQKYGVFMNQGDHNVSGGGDNEQCSGLLNISTQSNHELQSKISKSLRLVPDVSALLSLIEDPTLIGFIANNNSDAEFELKECLDKLRAEANGLLLSPERDRLYLIEELQLTITKNKELGTELNELREQLKQLDSSQREDLSEGYGIGDIQSPPRLRQEKKSKTSFAQLQDKARNILSTPTKNMSDNTSFLLHLIEEFCREGDKMVEDSKRDRDDLQAQIDAADKKLKDTRQFLDIQASDREAERDEFVKEIEKLKLQIREKRKGTHLIRDGFERVRANGTADPGPNATSVRV</sequence>
<keyword evidence="3 5" id="KW-0175">Coiled coil</keyword>
<evidence type="ECO:0000256" key="1">
    <source>
        <dbReference type="ARBA" id="ARBA00004300"/>
    </source>
</evidence>
<keyword evidence="8" id="KW-1185">Reference proteome</keyword>
<feature type="compositionally biased region" description="Basic and acidic residues" evidence="6">
    <location>
        <begin position="1"/>
        <end position="15"/>
    </location>
</feature>
<feature type="region of interest" description="Disordered" evidence="6">
    <location>
        <begin position="185"/>
        <end position="212"/>
    </location>
</feature>
<keyword evidence="2" id="KW-0963">Cytoplasm</keyword>
<feature type="coiled-coil region" evidence="5">
    <location>
        <begin position="257"/>
        <end position="309"/>
    </location>
</feature>
<dbReference type="PANTHER" id="PTHR44981">
    <property type="entry name" value="PERICENTRIN-LIKE PROTEIN, ISOFORM F"/>
    <property type="match status" value="1"/>
</dbReference>